<proteinExistence type="predicted"/>
<dbReference type="WBParaSite" id="RSKR_0001074500.1">
    <property type="protein sequence ID" value="RSKR_0001074500.1"/>
    <property type="gene ID" value="RSKR_0001074500"/>
</dbReference>
<accession>A0AC35UEM5</accession>
<evidence type="ECO:0000313" key="2">
    <source>
        <dbReference type="WBParaSite" id="RSKR_0001074500.1"/>
    </source>
</evidence>
<sequence length="392" mass="46396">MVGYKVLSIPFKIRLYDVDEYDAADIVKTYTNILANRLFADTCPEYEPNKKVEIEDSSSFVEVGENINLDTIPDKVVVLRIYANKVTIPVICESTATIREILVKCCDTLHITDNSLFGLAIKSSDIKVHRYETTKNEYYFVENETVLTKSFNLFAKYNKDLYDCKDKSCYQFYLKMKHFPTHVSNVQCRNTIKQMFYNLRNNFLNNQTLFSMYNEDFYMYYSYLMIIAEGIKDMRNEVPFMEYYPQWIRKTRGIQNIQQVLMSLQNNKPLTCEDAMVQFCNEAIDGFFKLNRHFYYLETSKTIQSDIHALLGVSKEGIESWEINYRQLTVKMSCNVWKQIDNISHSRKKLSITNLSYDQQKFYTERTHVASYINTFCKFFHLQQLKNHINNL</sequence>
<organism evidence="1 2">
    <name type="scientific">Rhabditophanes sp. KR3021</name>
    <dbReference type="NCBI Taxonomy" id="114890"/>
    <lineage>
        <taxon>Eukaryota</taxon>
        <taxon>Metazoa</taxon>
        <taxon>Ecdysozoa</taxon>
        <taxon>Nematoda</taxon>
        <taxon>Chromadorea</taxon>
        <taxon>Rhabditida</taxon>
        <taxon>Tylenchina</taxon>
        <taxon>Panagrolaimomorpha</taxon>
        <taxon>Strongyloidoidea</taxon>
        <taxon>Alloionematidae</taxon>
        <taxon>Rhabditophanes</taxon>
    </lineage>
</organism>
<evidence type="ECO:0000313" key="1">
    <source>
        <dbReference type="Proteomes" id="UP000095286"/>
    </source>
</evidence>
<name>A0AC35UEM5_9BILA</name>
<dbReference type="Proteomes" id="UP000095286">
    <property type="component" value="Unplaced"/>
</dbReference>
<reference evidence="2" key="1">
    <citation type="submission" date="2016-11" db="UniProtKB">
        <authorList>
            <consortium name="WormBaseParasite"/>
        </authorList>
    </citation>
    <scope>IDENTIFICATION</scope>
    <source>
        <strain evidence="2">KR3021</strain>
    </source>
</reference>
<protein>
    <submittedName>
        <fullName evidence="2">FERM domain-containing protein</fullName>
    </submittedName>
</protein>